<keyword evidence="3" id="KW-1185">Reference proteome</keyword>
<evidence type="ECO:0000256" key="1">
    <source>
        <dbReference type="SAM" id="MobiDB-lite"/>
    </source>
</evidence>
<organism evidence="2 3">
    <name type="scientific">Blattamonas nauphoetae</name>
    <dbReference type="NCBI Taxonomy" id="2049346"/>
    <lineage>
        <taxon>Eukaryota</taxon>
        <taxon>Metamonada</taxon>
        <taxon>Preaxostyla</taxon>
        <taxon>Oxymonadida</taxon>
        <taxon>Blattamonas</taxon>
    </lineage>
</organism>
<gene>
    <name evidence="2" type="ORF">BLNAU_6833</name>
</gene>
<sequence>MTALRTKHSSSTDSPFPGTIKTQPSLDVSLETKAVKFLKSVDVDDEESVDAFLSSLGSNSDDSLAVFVQCIVVLISSAKKVHFALLKADLIPQLIITLNPHSRSFAEAADIHICLLSIITTSFWLVTSDPLTELGLEEQNEQLAAQETVLQQVLHPSEKYILHLCVNRYSIRDGDLSKCFLTLLANLLEISPSYQPTMDFILHMPVVLTIPSNLAFFENDFPIFSFLYDMKNIQQKWNDTRGVQQQMWKIEHRMLRMEGFEDVAEETLRIDPAGSFGPSIVDDSIKWNNEQGMNIPELE</sequence>
<name>A0ABQ9Y342_9EUKA</name>
<evidence type="ECO:0000313" key="2">
    <source>
        <dbReference type="EMBL" id="KAK2958129.1"/>
    </source>
</evidence>
<dbReference type="Proteomes" id="UP001281761">
    <property type="component" value="Unassembled WGS sequence"/>
</dbReference>
<proteinExistence type="predicted"/>
<evidence type="ECO:0000313" key="3">
    <source>
        <dbReference type="Proteomes" id="UP001281761"/>
    </source>
</evidence>
<reference evidence="2 3" key="1">
    <citation type="journal article" date="2022" name="bioRxiv">
        <title>Genomics of Preaxostyla Flagellates Illuminates Evolutionary Transitions and the Path Towards Mitochondrial Loss.</title>
        <authorList>
            <person name="Novak L.V.F."/>
            <person name="Treitli S.C."/>
            <person name="Pyrih J."/>
            <person name="Halakuc P."/>
            <person name="Pipaliya S.V."/>
            <person name="Vacek V."/>
            <person name="Brzon O."/>
            <person name="Soukal P."/>
            <person name="Eme L."/>
            <person name="Dacks J.B."/>
            <person name="Karnkowska A."/>
            <person name="Elias M."/>
            <person name="Hampl V."/>
        </authorList>
    </citation>
    <scope>NUCLEOTIDE SEQUENCE [LARGE SCALE GENOMIC DNA]</scope>
    <source>
        <strain evidence="2">NAU3</strain>
        <tissue evidence="2">Gut</tissue>
    </source>
</reference>
<dbReference type="EMBL" id="JARBJD010000040">
    <property type="protein sequence ID" value="KAK2958129.1"/>
    <property type="molecule type" value="Genomic_DNA"/>
</dbReference>
<comment type="caution">
    <text evidence="2">The sequence shown here is derived from an EMBL/GenBank/DDBJ whole genome shotgun (WGS) entry which is preliminary data.</text>
</comment>
<feature type="compositionally biased region" description="Polar residues" evidence="1">
    <location>
        <begin position="9"/>
        <end position="20"/>
    </location>
</feature>
<protein>
    <submittedName>
        <fullName evidence="2">Uncharacterized protein</fullName>
    </submittedName>
</protein>
<accession>A0ABQ9Y342</accession>
<feature type="region of interest" description="Disordered" evidence="1">
    <location>
        <begin position="1"/>
        <end position="20"/>
    </location>
</feature>